<proteinExistence type="inferred from homology"/>
<evidence type="ECO:0000256" key="1">
    <source>
        <dbReference type="ARBA" id="ARBA00001554"/>
    </source>
</evidence>
<reference evidence="6" key="1">
    <citation type="journal article" date="2021" name="Syst. Appl. Microbiol.">
        <title>Roseomonas hellenica sp. nov., isolated from roots of wild-growing Alkanna tinctoria.</title>
        <authorList>
            <person name="Rat A."/>
            <person name="Naranjo H.D."/>
            <person name="Lebbe L."/>
            <person name="Cnockaert M."/>
            <person name="Krigas N."/>
            <person name="Grigoriadou K."/>
            <person name="Maloupa E."/>
            <person name="Willems A."/>
        </authorList>
    </citation>
    <scope>NUCLEOTIDE SEQUENCE [LARGE SCALE GENOMIC DNA]</scope>
    <source>
        <strain evidence="6">LMG 31523</strain>
    </source>
</reference>
<evidence type="ECO:0000256" key="2">
    <source>
        <dbReference type="ARBA" id="ARBA00006472"/>
    </source>
</evidence>
<name>A0ABS5ETY8_9PROT</name>
<evidence type="ECO:0000313" key="5">
    <source>
        <dbReference type="EMBL" id="MBR0663744.1"/>
    </source>
</evidence>
<evidence type="ECO:0000313" key="6">
    <source>
        <dbReference type="Proteomes" id="UP001196870"/>
    </source>
</evidence>
<dbReference type="Gene3D" id="3.30.1360.20">
    <property type="entry name" value="Transcriptional coactivator/pterin dehydratase"/>
    <property type="match status" value="1"/>
</dbReference>
<sequence>MTGSSLAEKTCTPCRGGVPPLTPAEAEGYHLQAPDWSLMDGATRIERRFRFKDFLEAFAFVSRAAALAETEAHHPDISFGWGYAVVSLRTKKIKGLHENDFIMAAKLDRIADGTGAAGQEA</sequence>
<dbReference type="HAMAP" id="MF_00434">
    <property type="entry name" value="Pterin_4_alpha"/>
    <property type="match status" value="1"/>
</dbReference>
<dbReference type="InterPro" id="IPR001533">
    <property type="entry name" value="Pterin_deHydtase"/>
</dbReference>
<comment type="similarity">
    <text evidence="2 4">Belongs to the pterin-4-alpha-carbinolamine dehydratase family.</text>
</comment>
<dbReference type="RefSeq" id="WP_211851344.1">
    <property type="nucleotide sequence ID" value="NZ_JAAGBB010000005.1"/>
</dbReference>
<dbReference type="InterPro" id="IPR050376">
    <property type="entry name" value="Pterin-4-alpha-carb_dehyd"/>
</dbReference>
<evidence type="ECO:0000256" key="4">
    <source>
        <dbReference type="HAMAP-Rule" id="MF_00434"/>
    </source>
</evidence>
<comment type="caution">
    <text evidence="5">The sequence shown here is derived from an EMBL/GenBank/DDBJ whole genome shotgun (WGS) entry which is preliminary data.</text>
</comment>
<dbReference type="CDD" id="cd00913">
    <property type="entry name" value="PCD_DCoH_subfamily_a"/>
    <property type="match status" value="1"/>
</dbReference>
<comment type="catalytic activity">
    <reaction evidence="1 4">
        <text>(4aS,6R)-4a-hydroxy-L-erythro-5,6,7,8-tetrahydrobiopterin = (6R)-L-erythro-6,7-dihydrobiopterin + H2O</text>
        <dbReference type="Rhea" id="RHEA:11920"/>
        <dbReference type="ChEBI" id="CHEBI:15377"/>
        <dbReference type="ChEBI" id="CHEBI:15642"/>
        <dbReference type="ChEBI" id="CHEBI:43120"/>
        <dbReference type="EC" id="4.2.1.96"/>
    </reaction>
</comment>
<dbReference type="PANTHER" id="PTHR42805">
    <property type="entry name" value="PTERIN-4-ALPHA-CARBINOLAMINE DEHYDRATASE-RELATED"/>
    <property type="match status" value="1"/>
</dbReference>
<keyword evidence="3 4" id="KW-0456">Lyase</keyword>
<dbReference type="Proteomes" id="UP001196870">
    <property type="component" value="Unassembled WGS sequence"/>
</dbReference>
<dbReference type="SUPFAM" id="SSF55248">
    <property type="entry name" value="PCD-like"/>
    <property type="match status" value="1"/>
</dbReference>
<dbReference type="Pfam" id="PF01329">
    <property type="entry name" value="Pterin_4a"/>
    <property type="match status" value="1"/>
</dbReference>
<dbReference type="EMBL" id="JAAGBB010000005">
    <property type="protein sequence ID" value="MBR0663744.1"/>
    <property type="molecule type" value="Genomic_DNA"/>
</dbReference>
<dbReference type="PANTHER" id="PTHR42805:SF1">
    <property type="entry name" value="PTERIN-4-ALPHA-CARBINOLAMINE DEHYDRATASE-RELATED"/>
    <property type="match status" value="1"/>
</dbReference>
<gene>
    <name evidence="5" type="ORF">GXW71_05170</name>
</gene>
<protein>
    <recommendedName>
        <fullName evidence="4">Putative pterin-4-alpha-carbinolamine dehydratase</fullName>
        <shortName evidence="4">PHS</shortName>
        <ecNumber evidence="4">4.2.1.96</ecNumber>
    </recommendedName>
    <alternativeName>
        <fullName evidence="4">4-alpha-hydroxy-tetrahydropterin dehydratase</fullName>
    </alternativeName>
    <alternativeName>
        <fullName evidence="4">Pterin carbinolamine dehydratase</fullName>
        <shortName evidence="4">PCD</shortName>
    </alternativeName>
</protein>
<keyword evidence="6" id="KW-1185">Reference proteome</keyword>
<dbReference type="InterPro" id="IPR036428">
    <property type="entry name" value="PCD_sf"/>
</dbReference>
<evidence type="ECO:0000256" key="3">
    <source>
        <dbReference type="ARBA" id="ARBA00023239"/>
    </source>
</evidence>
<organism evidence="5 6">
    <name type="scientific">Plastoroseomonas hellenica</name>
    <dbReference type="NCBI Taxonomy" id="2687306"/>
    <lineage>
        <taxon>Bacteria</taxon>
        <taxon>Pseudomonadati</taxon>
        <taxon>Pseudomonadota</taxon>
        <taxon>Alphaproteobacteria</taxon>
        <taxon>Acetobacterales</taxon>
        <taxon>Acetobacteraceae</taxon>
        <taxon>Plastoroseomonas</taxon>
    </lineage>
</organism>
<accession>A0ABS5ETY8</accession>
<dbReference type="EC" id="4.2.1.96" evidence="4"/>